<dbReference type="Proteomes" id="UP001456344">
    <property type="component" value="Chromosome"/>
</dbReference>
<reference evidence="1" key="1">
    <citation type="submission" date="2023-10" db="EMBL/GenBank/DDBJ databases">
        <title>Whole genome sequencing of actinobacterial strain Amycolatopsis sp. (BCA-696) identifies the underlying plant growth-promoting genes.</title>
        <authorList>
            <person name="Gandham P."/>
            <person name="Vadla N."/>
            <person name="Saji A."/>
            <person name="Srinivas V."/>
            <person name="Ruperao P."/>
            <person name="Selvanayagam S."/>
            <person name="Saxena R.K."/>
            <person name="Rathore A."/>
            <person name="Gopalakrishnan S."/>
            <person name="Thakur V."/>
        </authorList>
    </citation>
    <scope>NUCLEOTIDE SEQUENCE</scope>
    <source>
        <strain evidence="1">BCA-696</strain>
    </source>
</reference>
<protein>
    <submittedName>
        <fullName evidence="1">Hydrogenase maturation nickel metallochaperone HypA</fullName>
    </submittedName>
</protein>
<sequence length="127" mass="13710">MHELSITQAAVETIIERMGATPIRRVTLEIGVLSGVVVDSVRFCFEVIVAGTPLRDAVLDVVETPGRAACRDCTLEFVVEDPRILLCPGCGDADVRVLAGRELRIKSVEVENVCARPAVARTRPEPG</sequence>
<evidence type="ECO:0000313" key="1">
    <source>
        <dbReference type="EMBL" id="WYW19393.1"/>
    </source>
</evidence>
<gene>
    <name evidence="1" type="ORF">LCL61_27985</name>
</gene>
<name>A0ACD5BJ05_9PSEU</name>
<organism evidence="1 2">
    <name type="scientific">Amycolatopsis coloradensis</name>
    <dbReference type="NCBI Taxonomy" id="76021"/>
    <lineage>
        <taxon>Bacteria</taxon>
        <taxon>Bacillati</taxon>
        <taxon>Actinomycetota</taxon>
        <taxon>Actinomycetes</taxon>
        <taxon>Pseudonocardiales</taxon>
        <taxon>Pseudonocardiaceae</taxon>
        <taxon>Amycolatopsis</taxon>
    </lineage>
</organism>
<dbReference type="EMBL" id="CP150484">
    <property type="protein sequence ID" value="WYW19393.1"/>
    <property type="molecule type" value="Genomic_DNA"/>
</dbReference>
<accession>A0ACD5BJ05</accession>
<keyword evidence="2" id="KW-1185">Reference proteome</keyword>
<evidence type="ECO:0000313" key="2">
    <source>
        <dbReference type="Proteomes" id="UP001456344"/>
    </source>
</evidence>
<proteinExistence type="predicted"/>